<feature type="transmembrane region" description="Helical" evidence="4">
    <location>
        <begin position="40"/>
        <end position="58"/>
    </location>
</feature>
<dbReference type="RefSeq" id="WP_346030052.1">
    <property type="nucleotide sequence ID" value="NZ_BAAANV010000033.1"/>
</dbReference>
<feature type="region of interest" description="Disordered" evidence="3">
    <location>
        <begin position="1"/>
        <end position="35"/>
    </location>
</feature>
<dbReference type="Proteomes" id="UP001501288">
    <property type="component" value="Unassembled WGS sequence"/>
</dbReference>
<keyword evidence="6" id="KW-1185">Reference proteome</keyword>
<evidence type="ECO:0000256" key="2">
    <source>
        <dbReference type="SAM" id="Coils"/>
    </source>
</evidence>
<evidence type="ECO:0000313" key="6">
    <source>
        <dbReference type="Proteomes" id="UP001501288"/>
    </source>
</evidence>
<evidence type="ECO:0000256" key="3">
    <source>
        <dbReference type="SAM" id="MobiDB-lite"/>
    </source>
</evidence>
<keyword evidence="4" id="KW-1133">Transmembrane helix</keyword>
<dbReference type="EMBL" id="BAAANV010000033">
    <property type="protein sequence ID" value="GAA1540556.1"/>
    <property type="molecule type" value="Genomic_DNA"/>
</dbReference>
<keyword evidence="4" id="KW-0812">Transmembrane</keyword>
<dbReference type="InterPro" id="IPR010273">
    <property type="entry name" value="DUF881"/>
</dbReference>
<dbReference type="PANTHER" id="PTHR37313">
    <property type="entry name" value="UPF0749 PROTEIN RV1825"/>
    <property type="match status" value="1"/>
</dbReference>
<comment type="similarity">
    <text evidence="1">Belongs to the UPF0749 family.</text>
</comment>
<reference evidence="5 6" key="1">
    <citation type="journal article" date="2019" name="Int. J. Syst. Evol. Microbiol.">
        <title>The Global Catalogue of Microorganisms (GCM) 10K type strain sequencing project: providing services to taxonomists for standard genome sequencing and annotation.</title>
        <authorList>
            <consortium name="The Broad Institute Genomics Platform"/>
            <consortium name="The Broad Institute Genome Sequencing Center for Infectious Disease"/>
            <person name="Wu L."/>
            <person name="Ma J."/>
        </authorList>
    </citation>
    <scope>NUCLEOTIDE SEQUENCE [LARGE SCALE GENOMIC DNA]</scope>
    <source>
        <strain evidence="5 6">JCM 14588</strain>
    </source>
</reference>
<evidence type="ECO:0000256" key="1">
    <source>
        <dbReference type="ARBA" id="ARBA00009108"/>
    </source>
</evidence>
<organism evidence="5 6">
    <name type="scientific">Dermacoccus barathri</name>
    <dbReference type="NCBI Taxonomy" id="322601"/>
    <lineage>
        <taxon>Bacteria</taxon>
        <taxon>Bacillati</taxon>
        <taxon>Actinomycetota</taxon>
        <taxon>Actinomycetes</taxon>
        <taxon>Micrococcales</taxon>
        <taxon>Dermacoccaceae</taxon>
        <taxon>Dermacoccus</taxon>
    </lineage>
</organism>
<protein>
    <submittedName>
        <fullName evidence="5">DUF881 domain-containing protein</fullName>
    </submittedName>
</protein>
<name>A0ABN2BHC4_9MICO</name>
<sequence length="277" mass="29721">MADSPRTPATDAPHDAPNEAPGVEQNEGVRMPSRRRVKPWQVAVPIVTLVAGLMFAVSSRAAHGTDLRSGNTQLSDVVAGADRRVKEKQQSVASLRRQVEQAQSAAVKKDGPAAQASKINAQASKEEDPAGLAPLTGQAITVTLDDSKKSVDQLPEDGTPDWLVVHQQDVQAVVNALWRAGARGMMLMDQRVVSTSAVRCVGNTLILQGRVYSPPFTIKAIGDPVKLKAALDDDEAVKIYKQYVDLVGLGYDVKTEQNASFPAFTGSLSLKYARAQR</sequence>
<proteinExistence type="inferred from homology"/>
<evidence type="ECO:0000256" key="4">
    <source>
        <dbReference type="SAM" id="Phobius"/>
    </source>
</evidence>
<dbReference type="Gene3D" id="3.30.70.1880">
    <property type="entry name" value="Protein of unknown function DUF881"/>
    <property type="match status" value="1"/>
</dbReference>
<accession>A0ABN2BHC4</accession>
<dbReference type="PANTHER" id="PTHR37313:SF4">
    <property type="entry name" value="CONSERVED MEMBRANE PROTEIN-RELATED"/>
    <property type="match status" value="1"/>
</dbReference>
<comment type="caution">
    <text evidence="5">The sequence shown here is derived from an EMBL/GenBank/DDBJ whole genome shotgun (WGS) entry which is preliminary data.</text>
</comment>
<gene>
    <name evidence="5" type="ORF">GCM10009762_12660</name>
</gene>
<feature type="coiled-coil region" evidence="2">
    <location>
        <begin position="78"/>
        <end position="105"/>
    </location>
</feature>
<evidence type="ECO:0000313" key="5">
    <source>
        <dbReference type="EMBL" id="GAA1540556.1"/>
    </source>
</evidence>
<dbReference type="Pfam" id="PF05949">
    <property type="entry name" value="DUF881"/>
    <property type="match status" value="1"/>
</dbReference>
<keyword evidence="2" id="KW-0175">Coiled coil</keyword>
<keyword evidence="4" id="KW-0472">Membrane</keyword>